<dbReference type="CDD" id="cd04301">
    <property type="entry name" value="NAT_SF"/>
    <property type="match status" value="1"/>
</dbReference>
<reference evidence="5" key="1">
    <citation type="journal article" date="2019" name="Int. J. Syst. Evol. Microbiol.">
        <title>The Global Catalogue of Microorganisms (GCM) 10K type strain sequencing project: providing services to taxonomists for standard genome sequencing and annotation.</title>
        <authorList>
            <consortium name="The Broad Institute Genomics Platform"/>
            <consortium name="The Broad Institute Genome Sequencing Center for Infectious Disease"/>
            <person name="Wu L."/>
            <person name="Ma J."/>
        </authorList>
    </citation>
    <scope>NUCLEOTIDE SEQUENCE [LARGE SCALE GENOMIC DNA]</scope>
    <source>
        <strain evidence="5">CGMCC 1.12371</strain>
    </source>
</reference>
<dbReference type="EMBL" id="JBHTCA010000038">
    <property type="protein sequence ID" value="MFC7411603.1"/>
    <property type="molecule type" value="Genomic_DNA"/>
</dbReference>
<dbReference type="PANTHER" id="PTHR43877">
    <property type="entry name" value="AMINOALKYLPHOSPHONATE N-ACETYLTRANSFERASE-RELATED-RELATED"/>
    <property type="match status" value="1"/>
</dbReference>
<keyword evidence="5" id="KW-1185">Reference proteome</keyword>
<dbReference type="GO" id="GO:0016746">
    <property type="term" value="F:acyltransferase activity"/>
    <property type="evidence" value="ECO:0007669"/>
    <property type="project" value="UniProtKB-KW"/>
</dbReference>
<comment type="caution">
    <text evidence="4">The sequence shown here is derived from an EMBL/GenBank/DDBJ whole genome shotgun (WGS) entry which is preliminary data.</text>
</comment>
<dbReference type="InterPro" id="IPR050832">
    <property type="entry name" value="Bact_Acetyltransf"/>
</dbReference>
<accession>A0ABW2QR26</accession>
<evidence type="ECO:0000313" key="5">
    <source>
        <dbReference type="Proteomes" id="UP001596501"/>
    </source>
</evidence>
<dbReference type="InterPro" id="IPR000182">
    <property type="entry name" value="GNAT_dom"/>
</dbReference>
<evidence type="ECO:0000259" key="3">
    <source>
        <dbReference type="PROSITE" id="PS51186"/>
    </source>
</evidence>
<dbReference type="RefSeq" id="WP_382228247.1">
    <property type="nucleotide sequence ID" value="NZ_JBHTCA010000038.1"/>
</dbReference>
<protein>
    <submittedName>
        <fullName evidence="4">GNAT family N-acetyltransferase</fullName>
        <ecNumber evidence="4">2.3.-.-</ecNumber>
    </submittedName>
</protein>
<keyword evidence="1 4" id="KW-0808">Transferase</keyword>
<sequence>MAIVRLLPHHAPAYRALMLDAYARHPDAFTSSVDERAALPLAWWEARLAQTPDAAEAVWASMAGDAIQGVAGLSFERREKVRHKATLFGMYVHPEQRGQGLGRQLVDAVLTHARACPHIALVQLTVSEGNAGAIALYRAAGFEPWGCEPLAVRVGEGFVRKWHMGYPLMEPGPHRV</sequence>
<dbReference type="SUPFAM" id="SSF55729">
    <property type="entry name" value="Acyl-CoA N-acyltransferases (Nat)"/>
    <property type="match status" value="1"/>
</dbReference>
<dbReference type="InterPro" id="IPR016181">
    <property type="entry name" value="Acyl_CoA_acyltransferase"/>
</dbReference>
<dbReference type="PROSITE" id="PS51186">
    <property type="entry name" value="GNAT"/>
    <property type="match status" value="1"/>
</dbReference>
<evidence type="ECO:0000256" key="1">
    <source>
        <dbReference type="ARBA" id="ARBA00022679"/>
    </source>
</evidence>
<dbReference type="Proteomes" id="UP001596501">
    <property type="component" value="Unassembled WGS sequence"/>
</dbReference>
<evidence type="ECO:0000313" key="4">
    <source>
        <dbReference type="EMBL" id="MFC7411603.1"/>
    </source>
</evidence>
<dbReference type="Gene3D" id="3.40.630.30">
    <property type="match status" value="1"/>
</dbReference>
<name>A0ABW2QR26_9BURK</name>
<feature type="domain" description="N-acetyltransferase" evidence="3">
    <location>
        <begin position="1"/>
        <end position="169"/>
    </location>
</feature>
<dbReference type="Pfam" id="PF00583">
    <property type="entry name" value="Acetyltransf_1"/>
    <property type="match status" value="1"/>
</dbReference>
<evidence type="ECO:0000256" key="2">
    <source>
        <dbReference type="ARBA" id="ARBA00023315"/>
    </source>
</evidence>
<gene>
    <name evidence="4" type="ORF">ACFQPB_22340</name>
</gene>
<proteinExistence type="predicted"/>
<keyword evidence="2 4" id="KW-0012">Acyltransferase</keyword>
<dbReference type="EC" id="2.3.-.-" evidence="4"/>
<organism evidence="4 5">
    <name type="scientific">Hydrogenophaga atypica</name>
    <dbReference type="NCBI Taxonomy" id="249409"/>
    <lineage>
        <taxon>Bacteria</taxon>
        <taxon>Pseudomonadati</taxon>
        <taxon>Pseudomonadota</taxon>
        <taxon>Betaproteobacteria</taxon>
        <taxon>Burkholderiales</taxon>
        <taxon>Comamonadaceae</taxon>
        <taxon>Hydrogenophaga</taxon>
    </lineage>
</organism>